<proteinExistence type="inferred from homology"/>
<organism evidence="12 13">
    <name type="scientific">Polistes dominula</name>
    <name type="common">European paper wasp</name>
    <name type="synonym">Vespa dominula</name>
    <dbReference type="NCBI Taxonomy" id="743375"/>
    <lineage>
        <taxon>Eukaryota</taxon>
        <taxon>Metazoa</taxon>
        <taxon>Ecdysozoa</taxon>
        <taxon>Arthropoda</taxon>
        <taxon>Hexapoda</taxon>
        <taxon>Insecta</taxon>
        <taxon>Pterygota</taxon>
        <taxon>Neoptera</taxon>
        <taxon>Endopterygota</taxon>
        <taxon>Hymenoptera</taxon>
        <taxon>Apocrita</taxon>
        <taxon>Aculeata</taxon>
        <taxon>Vespoidea</taxon>
        <taxon>Vespidae</taxon>
        <taxon>Polistinae</taxon>
        <taxon>Polistini</taxon>
        <taxon>Polistes</taxon>
    </lineage>
</organism>
<reference evidence="13" key="1">
    <citation type="submission" date="2025-08" db="UniProtKB">
        <authorList>
            <consortium name="RefSeq"/>
        </authorList>
    </citation>
    <scope>IDENTIFICATION</scope>
    <source>
        <tissue evidence="13">Whole body</tissue>
    </source>
</reference>
<dbReference type="PRINTS" id="PR00747">
    <property type="entry name" value="GLYHDRLASE47"/>
</dbReference>
<evidence type="ECO:0000256" key="9">
    <source>
        <dbReference type="ARBA" id="ARBA00048605"/>
    </source>
</evidence>
<protein>
    <recommendedName>
        <fullName evidence="10">alpha-1,2-Mannosidase</fullName>
        <ecNumber evidence="10">3.2.1.-</ecNumber>
    </recommendedName>
</protein>
<keyword evidence="7" id="KW-1015">Disulfide bond</keyword>
<evidence type="ECO:0000256" key="1">
    <source>
        <dbReference type="ARBA" id="ARBA00001913"/>
    </source>
</evidence>
<name>A0ABM1I9T6_POLDO</name>
<feature type="transmembrane region" description="Helical" evidence="11">
    <location>
        <begin position="55"/>
        <end position="72"/>
    </location>
</feature>
<dbReference type="InterPro" id="IPR012341">
    <property type="entry name" value="6hp_glycosidase-like_sf"/>
</dbReference>
<accession>A0ABM1I9T6</accession>
<evidence type="ECO:0000256" key="10">
    <source>
        <dbReference type="RuleBase" id="RU361193"/>
    </source>
</evidence>
<dbReference type="InterPro" id="IPR050749">
    <property type="entry name" value="Glycosyl_Hydrolase_47"/>
</dbReference>
<comment type="similarity">
    <text evidence="3 10">Belongs to the glycosyl hydrolase 47 family.</text>
</comment>
<comment type="catalytic activity">
    <reaction evidence="8">
        <text>N(4)-(alpha-D-Man-(1-&gt;2)-alpha-D-Man-(1-&gt;2)-alpha-D-Man-(1-&gt;3)-[alpha-D-Man-(1-&gt;3)-[alpha-D-Man-(1-&gt;2)-alpha-D-Man-(1-&gt;6)]-alpha-D-Man-(1-&gt;6)]-beta-D-Man-(1-&gt;4)-beta-D-GlcNAc-(1-&gt;4)-beta-D-GlcNAc)-L-asparaginyl-[protein] (N-glucan mannose isomer 8A1,2,3B1,3) + 3 H2O = N(4)-(alpha-D-Man-(1-&gt;3)-[alpha-D-Man-(1-&gt;3)-[alpha-D-Man-(1-&gt;6)]-alpha-D-Man-(1-&gt;6)]-beta-D-Man-(1-&gt;4)-beta-D-GlcNAc-(1-&gt;4)-beta-D-GlcNAc)-L-asparaginyl-[protein] (N-glucan mannose isomer 5A1,2) + 3 beta-D-mannose</text>
        <dbReference type="Rhea" id="RHEA:56028"/>
        <dbReference type="Rhea" id="RHEA-COMP:14358"/>
        <dbReference type="Rhea" id="RHEA-COMP:14367"/>
        <dbReference type="ChEBI" id="CHEBI:15377"/>
        <dbReference type="ChEBI" id="CHEBI:28563"/>
        <dbReference type="ChEBI" id="CHEBI:59087"/>
        <dbReference type="ChEBI" id="CHEBI:60628"/>
        <dbReference type="EC" id="3.2.1.113"/>
    </reaction>
</comment>
<dbReference type="Gene3D" id="1.50.10.10">
    <property type="match status" value="1"/>
</dbReference>
<dbReference type="GeneID" id="107066656"/>
<dbReference type="Proteomes" id="UP000694924">
    <property type="component" value="Unplaced"/>
</dbReference>
<evidence type="ECO:0000256" key="3">
    <source>
        <dbReference type="ARBA" id="ARBA00007658"/>
    </source>
</evidence>
<dbReference type="Pfam" id="PF01532">
    <property type="entry name" value="Glyco_hydro_47"/>
    <property type="match status" value="1"/>
</dbReference>
<keyword evidence="6" id="KW-0106">Calcium</keyword>
<evidence type="ECO:0000256" key="5">
    <source>
        <dbReference type="ARBA" id="ARBA00022801"/>
    </source>
</evidence>
<keyword evidence="11" id="KW-0472">Membrane</keyword>
<evidence type="ECO:0000313" key="13">
    <source>
        <dbReference type="RefSeq" id="XP_015176973.1"/>
    </source>
</evidence>
<dbReference type="PANTHER" id="PTHR11742">
    <property type="entry name" value="MANNOSYL-OLIGOSACCHARIDE ALPHA-1,2-MANNOSIDASE-RELATED"/>
    <property type="match status" value="1"/>
</dbReference>
<dbReference type="SUPFAM" id="SSF48225">
    <property type="entry name" value="Seven-hairpin glycosidases"/>
    <property type="match status" value="1"/>
</dbReference>
<gene>
    <name evidence="13" type="primary">LOC107066656</name>
</gene>
<sequence length="616" mass="70576">MPERLNLSKNMFSYRDLSTTDYISLNIYDSAAFTRGTSRSLWRQWKQLSRFQRNIFYFAIITVILVIFYLLPGETKNAILQSNSDYNSVDVVQETVKYEKVPEDIVVDNVNQPAVGGGHGGDHGGDVIEEPEFQPEINQVDDDQIGEPPQPKPIALKFEGPQNSKQRAVVAAFKHSWKGYKQYAWGHDNIKPISKKYHEWFGLGLTIVDSLDTLYMMGLNDEFAEAKSWVENNLVFTMNRDVNLFEVTIRVLGGLLAAYHLSGEKIFLNKAIDVGDRMMPAFSTRSGVPYSDVNLGTRAAHSPKWGPDSSTSEVTSIQLEFRDLSRSSGQPKFEAAAARVSEHIHQLKKHDGLVPIFINANNGQFREYATITLGARGDSYYEYLLKQWIQTGKTIDYLRDDYLSGISGTKKHLVKYTAINKYLFIAELVGMHKDTRPKMDHLTCYLGGTLALGVHHGLPQDHMAFANDIVKTCYQTYAIQPTFLAPEITYFNIQKVEGDNQMDMYVKTNDAHNLLRPELIESLFYMWYFTGNKTYQDWGWQIFQAFENYTKVENGYTSIGNVRSINNIRPQDMTESFWFAETLKYLYLLFDDTRQLIDLNKWVFNSEGHPLPIYES</sequence>
<evidence type="ECO:0000256" key="11">
    <source>
        <dbReference type="SAM" id="Phobius"/>
    </source>
</evidence>
<keyword evidence="11" id="KW-0812">Transmembrane</keyword>
<evidence type="ECO:0000256" key="2">
    <source>
        <dbReference type="ARBA" id="ARBA00004922"/>
    </source>
</evidence>
<evidence type="ECO:0000256" key="8">
    <source>
        <dbReference type="ARBA" id="ARBA00047669"/>
    </source>
</evidence>
<evidence type="ECO:0000256" key="7">
    <source>
        <dbReference type="ARBA" id="ARBA00023157"/>
    </source>
</evidence>
<keyword evidence="4" id="KW-0479">Metal-binding</keyword>
<evidence type="ECO:0000256" key="4">
    <source>
        <dbReference type="ARBA" id="ARBA00022723"/>
    </source>
</evidence>
<dbReference type="PANTHER" id="PTHR11742:SF55">
    <property type="entry name" value="ENDOPLASMIC RETICULUM MANNOSYL-OLIGOSACCHARIDE 1,2-ALPHA-MANNOSIDASE"/>
    <property type="match status" value="1"/>
</dbReference>
<evidence type="ECO:0000313" key="12">
    <source>
        <dbReference type="Proteomes" id="UP000694924"/>
    </source>
</evidence>
<comment type="cofactor">
    <cofactor evidence="1">
        <name>Ca(2+)</name>
        <dbReference type="ChEBI" id="CHEBI:29108"/>
    </cofactor>
</comment>
<evidence type="ECO:0000256" key="6">
    <source>
        <dbReference type="ARBA" id="ARBA00022837"/>
    </source>
</evidence>
<keyword evidence="12" id="KW-1185">Reference proteome</keyword>
<dbReference type="RefSeq" id="XP_015176973.1">
    <property type="nucleotide sequence ID" value="XM_015321487.1"/>
</dbReference>
<comment type="catalytic activity">
    <reaction evidence="9">
        <text>N(4)-(alpha-D-Man-(1-&gt;2)-alpha-D-Man-(1-&gt;2)-alpha-D-Man-(1-&gt;3)-[alpha-D-Man-(1-&gt;2)-alpha-D-Man-(1-&gt;3)-[alpha-D-Man-(1-&gt;2)-alpha-D-Man-(1-&gt;6)]-alpha-D-Man-(1-&gt;6)]-beta-D-Man-(1-&gt;4)-beta-D-GlcNAc-(1-&gt;4)-beta-D-GlcNAc)-L-asparaginyl-[protein] (N-glucan mannose isomer 9A1,2,3B1,2,3) + 4 H2O = N(4)-(alpha-D-Man-(1-&gt;3)-[alpha-D-Man-(1-&gt;3)-[alpha-D-Man-(1-&gt;6)]-alpha-D-Man-(1-&gt;6)]-beta-D-Man-(1-&gt;4)-beta-D-GlcNAc-(1-&gt;4)-beta-D-GlcNAc)-L-asparaginyl-[protein] (N-glucan mannose isomer 5A1,2) + 4 beta-D-mannose</text>
        <dbReference type="Rhea" id="RHEA:56008"/>
        <dbReference type="Rhea" id="RHEA-COMP:14356"/>
        <dbReference type="Rhea" id="RHEA-COMP:14367"/>
        <dbReference type="ChEBI" id="CHEBI:15377"/>
        <dbReference type="ChEBI" id="CHEBI:28563"/>
        <dbReference type="ChEBI" id="CHEBI:59087"/>
        <dbReference type="ChEBI" id="CHEBI:139493"/>
        <dbReference type="EC" id="3.2.1.113"/>
    </reaction>
</comment>
<keyword evidence="11" id="KW-1133">Transmembrane helix</keyword>
<dbReference type="InterPro" id="IPR001382">
    <property type="entry name" value="Glyco_hydro_47"/>
</dbReference>
<keyword evidence="10" id="KW-0326">Glycosidase</keyword>
<comment type="pathway">
    <text evidence="2">Protein modification; protein glycosylation.</text>
</comment>
<keyword evidence="5 10" id="KW-0378">Hydrolase</keyword>
<dbReference type="InterPro" id="IPR036026">
    <property type="entry name" value="Seven-hairpin_glycosidases"/>
</dbReference>
<dbReference type="EC" id="3.2.1.-" evidence="10"/>